<proteinExistence type="predicted"/>
<dbReference type="InterPro" id="IPR026444">
    <property type="entry name" value="Secre_tail"/>
</dbReference>
<evidence type="ECO:0000256" key="1">
    <source>
        <dbReference type="SAM" id="MobiDB-lite"/>
    </source>
</evidence>
<evidence type="ECO:0000259" key="4">
    <source>
        <dbReference type="Pfam" id="PF19408"/>
    </source>
</evidence>
<sequence>MKTLITLVIVLMLTSQFAFSQLDIQCNLPGCGTPALPNQSVHSYTAVNSSFEGCTTTELTKLTACRFKWEVTNGKITNNSSTTFEADHAQGIGVKWDNINAQGKVKVTVKNSAICSECPSGSKEITLDIKYLGTPGPIEINSVVYTSPKELTCNTSPLTISVSPAANATSYDWSWPSGWSGPSSSTTPSVTVTPNGTSSGNIQVAAKRSDVSGLTTTRSLSITRGPKANITSLSSSYIEICNPSQTVALTAYGTNADGFKWTSSYALINGSSYVSTPSPVTISTTTSGTIFVKAYNACGDSESEKTVVVKYGLPVITYAAVNGNGTVTYPHYVPNPLNRLEVRSDAYNPTYSWSMVGGSAFYLTPLTGTMSNICDVGYIPTFVRVEAKATNSCGYGNYIYWLEPNGSMLSASPNPATDDINLEFSGTPTSINLFSENSALAAISLDQKQIDRKKAIANGKTKIAIDVRKLPRGIYYLHVESKSKDTKKMRILLN</sequence>
<dbReference type="EMBL" id="BAABEY010000009">
    <property type="protein sequence ID" value="GAA4433745.1"/>
    <property type="molecule type" value="Genomic_DNA"/>
</dbReference>
<reference evidence="6" key="1">
    <citation type="journal article" date="2019" name="Int. J. Syst. Evol. Microbiol.">
        <title>The Global Catalogue of Microorganisms (GCM) 10K type strain sequencing project: providing services to taxonomists for standard genome sequencing and annotation.</title>
        <authorList>
            <consortium name="The Broad Institute Genomics Platform"/>
            <consortium name="The Broad Institute Genome Sequencing Center for Infectious Disease"/>
            <person name="Wu L."/>
            <person name="Ma J."/>
        </authorList>
    </citation>
    <scope>NUCLEOTIDE SEQUENCE [LARGE SCALE GENOMIC DNA]</scope>
    <source>
        <strain evidence="6">JCM 31920</strain>
    </source>
</reference>
<name>A0ABP8LRA8_9BACT</name>
<organism evidence="5 6">
    <name type="scientific">Ravibacter arvi</name>
    <dbReference type="NCBI Taxonomy" id="2051041"/>
    <lineage>
        <taxon>Bacteria</taxon>
        <taxon>Pseudomonadati</taxon>
        <taxon>Bacteroidota</taxon>
        <taxon>Cytophagia</taxon>
        <taxon>Cytophagales</taxon>
        <taxon>Spirosomataceae</taxon>
        <taxon>Ravibacter</taxon>
    </lineage>
</organism>
<feature type="domain" description="PKD-like" evidence="4">
    <location>
        <begin position="148"/>
        <end position="209"/>
    </location>
</feature>
<accession>A0ABP8LRA8</accession>
<evidence type="ECO:0000259" key="3">
    <source>
        <dbReference type="Pfam" id="PF18962"/>
    </source>
</evidence>
<evidence type="ECO:0000256" key="2">
    <source>
        <dbReference type="SAM" id="SignalP"/>
    </source>
</evidence>
<protein>
    <recommendedName>
        <fullName evidence="7">Secreted protein (Por secretion system target)</fullName>
    </recommendedName>
</protein>
<gene>
    <name evidence="5" type="ORF">GCM10023091_07650</name>
</gene>
<dbReference type="RefSeq" id="WP_345026731.1">
    <property type="nucleotide sequence ID" value="NZ_BAABEY010000009.1"/>
</dbReference>
<evidence type="ECO:0000313" key="5">
    <source>
        <dbReference type="EMBL" id="GAA4433745.1"/>
    </source>
</evidence>
<dbReference type="InterPro" id="IPR045829">
    <property type="entry name" value="PKD_6"/>
</dbReference>
<feature type="region of interest" description="Disordered" evidence="1">
    <location>
        <begin position="181"/>
        <end position="201"/>
    </location>
</feature>
<evidence type="ECO:0000313" key="6">
    <source>
        <dbReference type="Proteomes" id="UP001501508"/>
    </source>
</evidence>
<evidence type="ECO:0008006" key="7">
    <source>
        <dbReference type="Google" id="ProtNLM"/>
    </source>
</evidence>
<dbReference type="Pfam" id="PF18962">
    <property type="entry name" value="Por_Secre_tail"/>
    <property type="match status" value="1"/>
</dbReference>
<dbReference type="Pfam" id="PF19408">
    <property type="entry name" value="PKD_6"/>
    <property type="match status" value="1"/>
</dbReference>
<keyword evidence="2" id="KW-0732">Signal</keyword>
<feature type="chain" id="PRO_5045946610" description="Secreted protein (Por secretion system target)" evidence="2">
    <location>
        <begin position="21"/>
        <end position="494"/>
    </location>
</feature>
<feature type="compositionally biased region" description="Low complexity" evidence="1">
    <location>
        <begin position="181"/>
        <end position="200"/>
    </location>
</feature>
<feature type="domain" description="Secretion system C-terminal sorting" evidence="3">
    <location>
        <begin position="413"/>
        <end position="490"/>
    </location>
</feature>
<keyword evidence="6" id="KW-1185">Reference proteome</keyword>
<feature type="signal peptide" evidence="2">
    <location>
        <begin position="1"/>
        <end position="20"/>
    </location>
</feature>
<dbReference type="Proteomes" id="UP001501508">
    <property type="component" value="Unassembled WGS sequence"/>
</dbReference>
<comment type="caution">
    <text evidence="5">The sequence shown here is derived from an EMBL/GenBank/DDBJ whole genome shotgun (WGS) entry which is preliminary data.</text>
</comment>